<reference evidence="3 4" key="1">
    <citation type="submission" date="2019-04" db="EMBL/GenBank/DDBJ databases">
        <title>Cohnella sp. nov. isolated from preserved vegetables.</title>
        <authorList>
            <person name="Lin S.-Y."/>
            <person name="Hung M.-H."/>
            <person name="Young C.-C."/>
        </authorList>
    </citation>
    <scope>NUCLEOTIDE SEQUENCE [LARGE SCALE GENOMIC DNA]</scope>
    <source>
        <strain evidence="3 4">CC-MHH1044</strain>
    </source>
</reference>
<dbReference type="Pfam" id="PF13151">
    <property type="entry name" value="DUF3990"/>
    <property type="match status" value="1"/>
</dbReference>
<dbReference type="EMBL" id="SSOB01000013">
    <property type="protein sequence ID" value="THF79587.1"/>
    <property type="molecule type" value="Genomic_DNA"/>
</dbReference>
<keyword evidence="4" id="KW-1185">Reference proteome</keyword>
<dbReference type="InterPro" id="IPR031325">
    <property type="entry name" value="RHS_repeat"/>
</dbReference>
<dbReference type="Pfam" id="PF25023">
    <property type="entry name" value="TEN_YD-shell"/>
    <property type="match status" value="2"/>
</dbReference>
<keyword evidence="1" id="KW-0677">Repeat</keyword>
<dbReference type="InterPro" id="IPR050708">
    <property type="entry name" value="T6SS_VgrG/RHS"/>
</dbReference>
<dbReference type="NCBIfam" id="TIGR01643">
    <property type="entry name" value="YD_repeat_2x"/>
    <property type="match status" value="1"/>
</dbReference>
<dbReference type="Proteomes" id="UP000310636">
    <property type="component" value="Unassembled WGS sequence"/>
</dbReference>
<comment type="caution">
    <text evidence="3">The sequence shown here is derived from an EMBL/GenBank/DDBJ whole genome shotgun (WGS) entry which is preliminary data.</text>
</comment>
<evidence type="ECO:0000313" key="4">
    <source>
        <dbReference type="Proteomes" id="UP000310636"/>
    </source>
</evidence>
<dbReference type="Gene3D" id="2.180.10.10">
    <property type="entry name" value="RHS repeat-associated core"/>
    <property type="match status" value="2"/>
</dbReference>
<dbReference type="Gene3D" id="3.90.175.10">
    <property type="entry name" value="Diphtheria Toxin, domain 1"/>
    <property type="match status" value="1"/>
</dbReference>
<name>A0A4S4BXZ8_9BACL</name>
<evidence type="ECO:0000313" key="3">
    <source>
        <dbReference type="EMBL" id="THF79587.1"/>
    </source>
</evidence>
<proteinExistence type="predicted"/>
<dbReference type="PANTHER" id="PTHR32305:SF15">
    <property type="entry name" value="PROTEIN RHSA-RELATED"/>
    <property type="match status" value="1"/>
</dbReference>
<sequence>MWCNYSCDGDENMIKMANRILLVMLVISMLIPNLATAEERSLSATEIALDMAVEPSLDTPPSPIEHEIIAGEGNDNEEWQTTLDLIKDKATQNQKNRLHKALRYKYNYEDIVELLEAGASREDIYMSDLLGNEWIENPKELVWRKLQSFMSWEQLESELQQTKQERLKELLKKDSGSKSILDKKVKNLAEKIEVLESVREDGETLEDAINSISIEERSQAAIKTIRNSSDTSVTESIYSSVTDSVYEVAEDEGLSLSLQPLAFTSYAMDFNSYYNGLVTPMQINQANKPQFSDKNGTSEFIDPASGKVTWKETEISLPGRDGLDLNIGVIYQSNYGYEYQKTYGIAGNLKKENYLLSRYDLGKGWAFQFPSIQLAEGGYLYYHKGDGAVYQINFAAGTVPDSYTHLVGYQDKDIRMNQDTQGIFTNGETNSAYYLEYADKKREYFAADGRLLGMVDRFGNKITFQYIDRLLFNDNTGKVISSITDSLGRVVTFNYESTLRETSFVGEKIIVSVTDLNGVTSPKVTYTKWRDINTHNGVDDGYSPYLYIISNNVNSTYLNYNYYSPSKFSYIYAYDTSYSGWMTYAQLSLVSNMNTVTNYQYEKVLRRLGSSGFNEEYRAIARYDQVKRSGIASGDYNHINYSYTGDYTGYDAANPYYNPSSYTYSNTSTIQSSSLTNGLATTTIFNNLGQTTSLSTRASNGQKEVMTYSYNDATYKNLPTTIEKRFYDSDSDASPNFLMASKQYTDWGGLASETSYLTQEQYSNSTTKSQYTTTYTYDPVYYFLKTTSGYQSSNVVLTEQYDYFTNGRLKSYTNPKGETTTYCYDSIDSNVTLSNCTDTNVNPTGTITKIKSSLLLSDGRTSVNETLFTSATSYAYPSETRSYFTTKNGSGVEVTQMLQHFMSYNMGTGQLLSESDGNGDTTSYQYDAIGRPTIITYPNYTNASGVSYAVSDEITYGNYAIPTSADAENASVYALRVYTTRKYTQLSNNTVTYLSRQYDYYDGLGFLRYSQQYNNGTYLTSQYRSDDLSRAVYALDPMNNTTTVVYDVWGSQKEALDTYGNLYVADNRPKARKSIYYFVAAADVAAYRNDVTQNSLKSNYMEKEYDQWGRLLANKVYKDWPNTSTLLSELYTYDIAGNVVSYLDPKRNLNNEGVTTKYKYDQLNRLVELKDALGQITKYQYHTSGQVSSATVQESESAAPQTLSSKSFNEIGGLSAKTDAVGVQETSSYNSQGLLVQKLDRNGTTFDFQYDEQNRPILVTATSGSQTQQVKSIVGSSGILKDTQELYINGTKTASLTSTIDYLKRTTNIQITGANSFSSTLGITYDNNSRVTQYAVGGTSASFYTKYKYSGTRLDKVQTNGLTTANEADTVNARYTYYPNGQVWKITYPTLADGSILQTEYMYTSLNQIKSITNTKGSTTLSANNYTYDANGNIVNMIQSTINQPTKTSSYTYDKLNRLLTISRSDGSSASYSYDVRGNRLTLMDTNGSSIGIDDVSYEYDLNNTLVKATKNGVATTFDYAPDGLRYKKTTGTDVKQYRYNANGEVISEVNSSNAATANYVRGDRLLVKKDVAANKDYYYLYNGHGDVVQIVDTNGTVINSYDYDEWGNVVQQTEQIANVFKYAGEVFDSETGFYYLRARYYDPTIGRFINEDTYEGQITNPLSLNLYTYVLNNPLTSIDPTGHNPIAIGITIIRGLGAAIGVLSTISAGVAVGLSIPNSKSKEFSIPAPTSIADARVNRRPDQTITLYHATSLTSAEDILANGIDINRGRSNLDFGQGFYVTDNFQQAQDWVNNRFDGEGAILIFQVKEGIFNKYKGKIFKGASEGWRQFVYDNRNGNAVTKYDYVEGPYLANPQDSNNMDKYRAKGHQIAIMNTKLAIDVLKGFIGMYTMGLE</sequence>
<dbReference type="OrthoDB" id="41445at2"/>
<dbReference type="PANTHER" id="PTHR32305">
    <property type="match status" value="1"/>
</dbReference>
<dbReference type="InterPro" id="IPR022385">
    <property type="entry name" value="Rhs_assc_core"/>
</dbReference>
<evidence type="ECO:0000256" key="1">
    <source>
        <dbReference type="ARBA" id="ARBA00022737"/>
    </source>
</evidence>
<feature type="domain" description="Teneurin-like YD-shell" evidence="2">
    <location>
        <begin position="1090"/>
        <end position="1268"/>
    </location>
</feature>
<protein>
    <submittedName>
        <fullName evidence="3">DUF3990 domain-containing protein</fullName>
    </submittedName>
</protein>
<accession>A0A4S4BXZ8</accession>
<dbReference type="InterPro" id="IPR006530">
    <property type="entry name" value="YD"/>
</dbReference>
<gene>
    <name evidence="3" type="ORF">E6C55_12505</name>
</gene>
<dbReference type="InterPro" id="IPR025051">
    <property type="entry name" value="DUF3990"/>
</dbReference>
<dbReference type="InterPro" id="IPR056823">
    <property type="entry name" value="TEN-like_YD-shell"/>
</dbReference>
<organism evidence="3 4">
    <name type="scientific">Cohnella fermenti</name>
    <dbReference type="NCBI Taxonomy" id="2565925"/>
    <lineage>
        <taxon>Bacteria</taxon>
        <taxon>Bacillati</taxon>
        <taxon>Bacillota</taxon>
        <taxon>Bacilli</taxon>
        <taxon>Bacillales</taxon>
        <taxon>Paenibacillaceae</taxon>
        <taxon>Cohnella</taxon>
    </lineage>
</organism>
<dbReference type="SUPFAM" id="SSF56399">
    <property type="entry name" value="ADP-ribosylation"/>
    <property type="match status" value="1"/>
</dbReference>
<feature type="domain" description="Teneurin-like YD-shell" evidence="2">
    <location>
        <begin position="1397"/>
        <end position="1675"/>
    </location>
</feature>
<dbReference type="Pfam" id="PF05593">
    <property type="entry name" value="RHS_repeat"/>
    <property type="match status" value="1"/>
</dbReference>
<dbReference type="NCBIfam" id="TIGR03696">
    <property type="entry name" value="Rhs_assc_core"/>
    <property type="match status" value="1"/>
</dbReference>
<evidence type="ECO:0000259" key="2">
    <source>
        <dbReference type="Pfam" id="PF25023"/>
    </source>
</evidence>